<accession>A0A8C6W5N2</accession>
<keyword evidence="1" id="KW-0732">Signal</keyword>
<dbReference type="Proteomes" id="UP000694381">
    <property type="component" value="Unassembled WGS sequence"/>
</dbReference>
<dbReference type="GeneTree" id="ENSGT01150000287076"/>
<sequence length="108" mass="12446">MGNLLKLGLFLLLCMKIALALKCRECRSYTHKKCNYIMRTCIAEAGEYCMTTRFWTPPYTVNEPKDALSMCMKNCIEDDYQYGIDIALITCCDSHDFCNDVNIPIDLH</sequence>
<feature type="signal peptide" evidence="1">
    <location>
        <begin position="1"/>
        <end position="20"/>
    </location>
</feature>
<organism evidence="3 4">
    <name type="scientific">Nannospalax galili</name>
    <name type="common">Northern Israeli blind subterranean mole rat</name>
    <name type="synonym">Spalax galili</name>
    <dbReference type="NCBI Taxonomy" id="1026970"/>
    <lineage>
        <taxon>Eukaryota</taxon>
        <taxon>Metazoa</taxon>
        <taxon>Chordata</taxon>
        <taxon>Craniata</taxon>
        <taxon>Vertebrata</taxon>
        <taxon>Euteleostomi</taxon>
        <taxon>Mammalia</taxon>
        <taxon>Eutheria</taxon>
        <taxon>Euarchontoglires</taxon>
        <taxon>Glires</taxon>
        <taxon>Rodentia</taxon>
        <taxon>Myomorpha</taxon>
        <taxon>Muroidea</taxon>
        <taxon>Spalacidae</taxon>
        <taxon>Spalacinae</taxon>
        <taxon>Nannospalax</taxon>
    </lineage>
</organism>
<dbReference type="AlphaFoldDB" id="A0A8C6W5N2"/>
<dbReference type="Pfam" id="PF00021">
    <property type="entry name" value="UPAR_LY6"/>
    <property type="match status" value="1"/>
</dbReference>
<dbReference type="OMA" id="NCTTDEY"/>
<name>A0A8C6W5N2_NANGA</name>
<dbReference type="Ensembl" id="ENSNGAT00000015197.1">
    <property type="protein sequence ID" value="ENSNGAP00000009681.1"/>
    <property type="gene ID" value="ENSNGAG00000012302.1"/>
</dbReference>
<evidence type="ECO:0000313" key="3">
    <source>
        <dbReference type="Ensembl" id="ENSNGAP00000009681.1"/>
    </source>
</evidence>
<evidence type="ECO:0000256" key="1">
    <source>
        <dbReference type="SAM" id="SignalP"/>
    </source>
</evidence>
<protein>
    <submittedName>
        <fullName evidence="3">Prostate and testis expressed 7</fullName>
    </submittedName>
</protein>
<evidence type="ECO:0000313" key="4">
    <source>
        <dbReference type="Proteomes" id="UP000694381"/>
    </source>
</evidence>
<feature type="chain" id="PRO_5034909103" evidence="1">
    <location>
        <begin position="21"/>
        <end position="108"/>
    </location>
</feature>
<evidence type="ECO:0000259" key="2">
    <source>
        <dbReference type="Pfam" id="PF00021"/>
    </source>
</evidence>
<dbReference type="InterPro" id="IPR016054">
    <property type="entry name" value="LY6_UPA_recep-like"/>
</dbReference>
<reference evidence="3" key="1">
    <citation type="submission" date="2025-08" db="UniProtKB">
        <authorList>
            <consortium name="Ensembl"/>
        </authorList>
    </citation>
    <scope>IDENTIFICATION</scope>
</reference>
<reference evidence="3" key="2">
    <citation type="submission" date="2025-09" db="UniProtKB">
        <authorList>
            <consortium name="Ensembl"/>
        </authorList>
    </citation>
    <scope>IDENTIFICATION</scope>
</reference>
<proteinExistence type="predicted"/>
<feature type="domain" description="UPAR/Ly6" evidence="2">
    <location>
        <begin position="20"/>
        <end position="100"/>
    </location>
</feature>
<keyword evidence="4" id="KW-1185">Reference proteome</keyword>